<dbReference type="VEuPathDB" id="TriTrypDB:TcIL3000.11.15400"/>
<reference evidence="3" key="1">
    <citation type="journal article" date="2012" name="Proc. Natl. Acad. Sci. U.S.A.">
        <title>Antigenic diversity is generated by distinct evolutionary mechanisms in African trypanosome species.</title>
        <authorList>
            <person name="Jackson A.P."/>
            <person name="Berry A."/>
            <person name="Aslett M."/>
            <person name="Allison H.C."/>
            <person name="Burton P."/>
            <person name="Vavrova-Anderson J."/>
            <person name="Brown R."/>
            <person name="Browne H."/>
            <person name="Corton N."/>
            <person name="Hauser H."/>
            <person name="Gamble J."/>
            <person name="Gilderthorp R."/>
            <person name="Marcello L."/>
            <person name="McQuillan J."/>
            <person name="Otto T.D."/>
            <person name="Quail M.A."/>
            <person name="Sanders M.J."/>
            <person name="van Tonder A."/>
            <person name="Ginger M.L."/>
            <person name="Field M.C."/>
            <person name="Barry J.D."/>
            <person name="Hertz-Fowler C."/>
            <person name="Berriman M."/>
        </authorList>
    </citation>
    <scope>NUCLEOTIDE SEQUENCE</scope>
    <source>
        <strain evidence="3">IL3000</strain>
    </source>
</reference>
<protein>
    <submittedName>
        <fullName evidence="3">Uncharacterized protein TCIL3000_11_15400</fullName>
    </submittedName>
</protein>
<gene>
    <name evidence="3" type="ORF">TCIL3000_11_15400</name>
</gene>
<sequence>MHLPPVPGKKQKAPIARYEDTVRAIDESTLMSMFRSRRRRMEQASRVSKSMVKMVNTLTESTFSAPMTVTLLEGMDKTAAFSNDEKEVIGKNTSREESTVVLSSEHFALSVEAALEHGTSTKARRLHVMRAEQRRAAESNSKPHFQLKESELETTQPPTKFSSTSLMFALEILSKSALKILDATDDIMLKLSTLSRKAGSPILNEIKVIIVHSQHISRCHAIALAHLKQYEVCEKSLNDATAYELGNARERLIEQKGILTAQEQRQKVAEEQLRALRTRLESCEAQCRLWSSFLQEGKKRCSMGIFSVIADTDSASVLQSRANSTRVPVAASHTDDVLLRRQSLVMRSCSLHGGASQVPQTHAVAALGSTSSSLPSLQDDPTTRLDPLELRVAQFWCNPYFIKSAQRTRSNLTSNLIKRESVAQTECNFMGSTSRSHLASRFGSPAGYSDVYHNSVLDSYIASGVQDSDEVNTAEVRLTILLRSLLRGIVRKRRNKCRGLHVRVDEEEYVTEQEGNDVISDTSEYDRRQIAEIVGAKKRTEGDVMGGSVQRRVECRGDVSSMEGSSQLSAWSKSPRNYRGEGFAEEPPVGLCLSAERSVCATDCPVRCSGGETRESCSSIQDTDACSSQNTESEAESLLLSIRRILVYLEGKANALV</sequence>
<organism evidence="3">
    <name type="scientific">Trypanosoma congolense (strain IL3000)</name>
    <dbReference type="NCBI Taxonomy" id="1068625"/>
    <lineage>
        <taxon>Eukaryota</taxon>
        <taxon>Discoba</taxon>
        <taxon>Euglenozoa</taxon>
        <taxon>Kinetoplastea</taxon>
        <taxon>Metakinetoplastina</taxon>
        <taxon>Trypanosomatida</taxon>
        <taxon>Trypanosomatidae</taxon>
        <taxon>Trypanosoma</taxon>
        <taxon>Nannomonas</taxon>
    </lineage>
</organism>
<evidence type="ECO:0000256" key="2">
    <source>
        <dbReference type="SAM" id="MobiDB-lite"/>
    </source>
</evidence>
<evidence type="ECO:0000313" key="3">
    <source>
        <dbReference type="EMBL" id="CCC96023.1"/>
    </source>
</evidence>
<evidence type="ECO:0000256" key="1">
    <source>
        <dbReference type="SAM" id="Coils"/>
    </source>
</evidence>
<feature type="region of interest" description="Disordered" evidence="2">
    <location>
        <begin position="133"/>
        <end position="158"/>
    </location>
</feature>
<name>G0V300_TRYCI</name>
<proteinExistence type="predicted"/>
<dbReference type="AlphaFoldDB" id="G0V300"/>
<dbReference type="EMBL" id="HE575324">
    <property type="protein sequence ID" value="CCC96023.1"/>
    <property type="molecule type" value="Genomic_DNA"/>
</dbReference>
<accession>G0V300</accession>
<feature type="coiled-coil region" evidence="1">
    <location>
        <begin position="259"/>
        <end position="286"/>
    </location>
</feature>
<keyword evidence="1" id="KW-0175">Coiled coil</keyword>